<feature type="transmembrane region" description="Helical" evidence="5">
    <location>
        <begin position="84"/>
        <end position="108"/>
    </location>
</feature>
<dbReference type="Proteomes" id="UP000699462">
    <property type="component" value="Unassembled WGS sequence"/>
</dbReference>
<keyword evidence="4 5" id="KW-0472">Membrane</keyword>
<evidence type="ECO:0000259" key="6">
    <source>
        <dbReference type="PROSITE" id="PS50262"/>
    </source>
</evidence>
<dbReference type="InterPro" id="IPR000276">
    <property type="entry name" value="GPCR_Rhodpsn"/>
</dbReference>
<evidence type="ECO:0000256" key="2">
    <source>
        <dbReference type="ARBA" id="ARBA00022692"/>
    </source>
</evidence>
<evidence type="ECO:0000313" key="8">
    <source>
        <dbReference type="Proteomes" id="UP000699462"/>
    </source>
</evidence>
<dbReference type="PANTHER" id="PTHR46641:SF2">
    <property type="entry name" value="FMRFAMIDE RECEPTOR"/>
    <property type="match status" value="1"/>
</dbReference>
<proteinExistence type="predicted"/>
<keyword evidence="3 5" id="KW-1133">Transmembrane helix</keyword>
<comment type="caution">
    <text evidence="7">The sequence shown here is derived from an EMBL/GenBank/DDBJ whole genome shotgun (WGS) entry which is preliminary data.</text>
</comment>
<evidence type="ECO:0000256" key="5">
    <source>
        <dbReference type="SAM" id="Phobius"/>
    </source>
</evidence>
<accession>A0A8T0DZE7</accession>
<evidence type="ECO:0000256" key="1">
    <source>
        <dbReference type="ARBA" id="ARBA00004370"/>
    </source>
</evidence>
<dbReference type="SUPFAM" id="SSF81321">
    <property type="entry name" value="Family A G protein-coupled receptor-like"/>
    <property type="match status" value="1"/>
</dbReference>
<sequence length="480" mass="54647">MVYTALVVAIFPITVVGTQKVISLNSSNATVDEKEMENLRVFYDIVLLVCTQILNPIICIIGISTNLINMVVLAKPRMRSSTNMYLLALAVFDFFYGCMMILSSLRAYTPFQESYIYSCMFPYLVSVVDLCSHTASWLTCAFTVERYIAITYPILARKICTAKRCKSIISVLCVFNLLIILPSTQSRITVPKTETPLGRSEDLLPIPANVTDTDNVSIHQKTRLYYSYEYTEFGKWLTRIGWPMILSTLVVILPLVLLTVFNGLLIRSVVRTSLLRKRLRPKLVHTVPECHDMTIRLHPTNEDDVQTDKTVDKISVCSTPDEWRACPKESNSLCPTANAADESTSQVQDSNIHLNRNALSIQRSNGNRDWERQSVPYGQCRTATNWRRTDCGRLSEKNRITVMLILVVLAFIVFTLPSAILLLARELLFINRDPQVNLKWKIAGNFINLGISINSTLNFFLYSWLSRRFRRTFYSLILCG</sequence>
<dbReference type="InterPro" id="IPR017452">
    <property type="entry name" value="GPCR_Rhodpsn_7TM"/>
</dbReference>
<dbReference type="PANTHER" id="PTHR46641">
    <property type="entry name" value="FMRFAMIDE RECEPTOR-RELATED"/>
    <property type="match status" value="1"/>
</dbReference>
<dbReference type="OrthoDB" id="10011262at2759"/>
<feature type="transmembrane region" description="Helical" evidence="5">
    <location>
        <begin position="165"/>
        <end position="184"/>
    </location>
</feature>
<dbReference type="AlphaFoldDB" id="A0A8T0DZE7"/>
<feature type="transmembrane region" description="Helical" evidence="5">
    <location>
        <begin position="244"/>
        <end position="270"/>
    </location>
</feature>
<evidence type="ECO:0000256" key="4">
    <source>
        <dbReference type="ARBA" id="ARBA00023136"/>
    </source>
</evidence>
<dbReference type="GO" id="GO:0008528">
    <property type="term" value="F:G protein-coupled peptide receptor activity"/>
    <property type="evidence" value="ECO:0007669"/>
    <property type="project" value="InterPro"/>
</dbReference>
<keyword evidence="2 5" id="KW-0812">Transmembrane</keyword>
<keyword evidence="8" id="KW-1185">Reference proteome</keyword>
<feature type="domain" description="G-protein coupled receptors family 1 profile" evidence="6">
    <location>
        <begin position="65"/>
        <end position="462"/>
    </location>
</feature>
<gene>
    <name evidence="7" type="ORF">P879_00306</name>
</gene>
<dbReference type="Gene3D" id="1.20.1070.10">
    <property type="entry name" value="Rhodopsin 7-helix transmembrane proteins"/>
    <property type="match status" value="1"/>
</dbReference>
<comment type="subcellular location">
    <subcellularLocation>
        <location evidence="1">Membrane</location>
    </subcellularLocation>
</comment>
<reference evidence="7 8" key="1">
    <citation type="submission" date="2019-07" db="EMBL/GenBank/DDBJ databases">
        <title>Annotation for the trematode Paragonimus westermani.</title>
        <authorList>
            <person name="Choi Y.-J."/>
        </authorList>
    </citation>
    <scope>NUCLEOTIDE SEQUENCE [LARGE SCALE GENOMIC DNA]</scope>
    <source>
        <strain evidence="7">180907_Pwestermani</strain>
    </source>
</reference>
<organism evidence="7 8">
    <name type="scientific">Paragonimus westermani</name>
    <dbReference type="NCBI Taxonomy" id="34504"/>
    <lineage>
        <taxon>Eukaryota</taxon>
        <taxon>Metazoa</taxon>
        <taxon>Spiralia</taxon>
        <taxon>Lophotrochozoa</taxon>
        <taxon>Platyhelminthes</taxon>
        <taxon>Trematoda</taxon>
        <taxon>Digenea</taxon>
        <taxon>Plagiorchiida</taxon>
        <taxon>Troglotremata</taxon>
        <taxon>Troglotrematidae</taxon>
        <taxon>Paragonimus</taxon>
    </lineage>
</organism>
<evidence type="ECO:0000256" key="3">
    <source>
        <dbReference type="ARBA" id="ARBA00022989"/>
    </source>
</evidence>
<feature type="transmembrane region" description="Helical" evidence="5">
    <location>
        <begin position="42"/>
        <end position="63"/>
    </location>
</feature>
<dbReference type="GO" id="GO:0016020">
    <property type="term" value="C:membrane"/>
    <property type="evidence" value="ECO:0007669"/>
    <property type="project" value="UniProtKB-SubCell"/>
</dbReference>
<dbReference type="EMBL" id="JTDF01000008">
    <property type="protein sequence ID" value="KAF8572508.1"/>
    <property type="molecule type" value="Genomic_DNA"/>
</dbReference>
<dbReference type="PRINTS" id="PR00237">
    <property type="entry name" value="GPCRRHODOPSN"/>
</dbReference>
<dbReference type="Pfam" id="PF00001">
    <property type="entry name" value="7tm_1"/>
    <property type="match status" value="1"/>
</dbReference>
<dbReference type="InterPro" id="IPR019427">
    <property type="entry name" value="7TM_GPCR_serpentine_rcpt_Srw"/>
</dbReference>
<name>A0A8T0DZE7_9TREM</name>
<feature type="transmembrane region" description="Helical" evidence="5">
    <location>
        <begin position="402"/>
        <end position="422"/>
    </location>
</feature>
<dbReference type="CDD" id="cd14978">
    <property type="entry name" value="7tmA_FMRFamide_R-like"/>
    <property type="match status" value="1"/>
</dbReference>
<feature type="transmembrane region" description="Helical" evidence="5">
    <location>
        <begin position="442"/>
        <end position="465"/>
    </location>
</feature>
<protein>
    <recommendedName>
        <fullName evidence="6">G-protein coupled receptors family 1 profile domain-containing protein</fullName>
    </recommendedName>
</protein>
<evidence type="ECO:0000313" key="7">
    <source>
        <dbReference type="EMBL" id="KAF8572508.1"/>
    </source>
</evidence>
<dbReference type="PROSITE" id="PS50262">
    <property type="entry name" value="G_PROTEIN_RECEP_F1_2"/>
    <property type="match status" value="1"/>
</dbReference>
<dbReference type="Pfam" id="PF10324">
    <property type="entry name" value="7TM_GPCR_Srw"/>
    <property type="match status" value="1"/>
</dbReference>
<dbReference type="InterPro" id="IPR052954">
    <property type="entry name" value="GPCR-Ligand_Int"/>
</dbReference>